<dbReference type="EMBL" id="JACHWR010000002">
    <property type="protein sequence ID" value="MBB3043470.1"/>
    <property type="molecule type" value="Genomic_DNA"/>
</dbReference>
<dbReference type="Pfam" id="PF08352">
    <property type="entry name" value="oligo_HPY"/>
    <property type="match status" value="1"/>
</dbReference>
<dbReference type="NCBIfam" id="TIGR01727">
    <property type="entry name" value="oligo_HPY"/>
    <property type="match status" value="1"/>
</dbReference>
<organism evidence="6 7">
    <name type="scientific">Nocardioides soli</name>
    <dbReference type="NCBI Taxonomy" id="1036020"/>
    <lineage>
        <taxon>Bacteria</taxon>
        <taxon>Bacillati</taxon>
        <taxon>Actinomycetota</taxon>
        <taxon>Actinomycetes</taxon>
        <taxon>Propionibacteriales</taxon>
        <taxon>Nocardioidaceae</taxon>
        <taxon>Nocardioides</taxon>
    </lineage>
</organism>
<dbReference type="SUPFAM" id="SSF52540">
    <property type="entry name" value="P-loop containing nucleoside triphosphate hydrolases"/>
    <property type="match status" value="1"/>
</dbReference>
<dbReference type="GO" id="GO:0005524">
    <property type="term" value="F:ATP binding"/>
    <property type="evidence" value="ECO:0007669"/>
    <property type="project" value="UniProtKB-KW"/>
</dbReference>
<dbReference type="CDD" id="cd03257">
    <property type="entry name" value="ABC_NikE_OppD_transporters"/>
    <property type="match status" value="1"/>
</dbReference>
<evidence type="ECO:0000313" key="7">
    <source>
        <dbReference type="Proteomes" id="UP000589626"/>
    </source>
</evidence>
<reference evidence="6 7" key="1">
    <citation type="submission" date="2020-08" db="EMBL/GenBank/DDBJ databases">
        <title>Sequencing the genomes of 1000 actinobacteria strains.</title>
        <authorList>
            <person name="Klenk H.-P."/>
        </authorList>
    </citation>
    <scope>NUCLEOTIDE SEQUENCE [LARGE SCALE GENOMIC DNA]</scope>
    <source>
        <strain evidence="6 7">DSM 105498</strain>
    </source>
</reference>
<keyword evidence="4 6" id="KW-0067">ATP-binding</keyword>
<evidence type="ECO:0000256" key="4">
    <source>
        <dbReference type="ARBA" id="ARBA00022840"/>
    </source>
</evidence>
<keyword evidence="7" id="KW-1185">Reference proteome</keyword>
<dbReference type="GO" id="GO:0016887">
    <property type="term" value="F:ATP hydrolysis activity"/>
    <property type="evidence" value="ECO:0007669"/>
    <property type="project" value="InterPro"/>
</dbReference>
<dbReference type="SMART" id="SM00382">
    <property type="entry name" value="AAA"/>
    <property type="match status" value="1"/>
</dbReference>
<sequence length="329" mass="36081">MRTPNLVEIENVGVRYRSADLRLGRARNDVWAVRGVSLSIGHAETLGLVGESGSGKSTIGQCVLGNVRPTEGTIRVAGFDVGAFGTRVPLDYRWVAQVVWQDPYRSLTPGMSIGTQIGEPLARRRKRSRAEVATEVARLLEVVGLEAEMAKERPSRFSGGQRQRIAVARALAAEPRLIVLDEPVSALDVISQAQLIEMLEKVQRELGVSYLLISHDLAVVRHMAHRTAVMCRGQLVESGTSNAVAEMPTHPYTRELQDSVLDLSSTEREARSSGRAVPVARQQAHTLCPYLERCPRAIGACERDLPRLVQNPETRHLTACHHPLTSPSA</sequence>
<evidence type="ECO:0000256" key="3">
    <source>
        <dbReference type="ARBA" id="ARBA00022741"/>
    </source>
</evidence>
<dbReference type="AlphaFoldDB" id="A0A7W4VXG1"/>
<dbReference type="InterPro" id="IPR003439">
    <property type="entry name" value="ABC_transporter-like_ATP-bd"/>
</dbReference>
<dbReference type="GO" id="GO:0015833">
    <property type="term" value="P:peptide transport"/>
    <property type="evidence" value="ECO:0007669"/>
    <property type="project" value="InterPro"/>
</dbReference>
<dbReference type="Proteomes" id="UP000589626">
    <property type="component" value="Unassembled WGS sequence"/>
</dbReference>
<gene>
    <name evidence="6" type="ORF">FHU40_003288</name>
</gene>
<dbReference type="InterPro" id="IPR003593">
    <property type="entry name" value="AAA+_ATPase"/>
</dbReference>
<dbReference type="Pfam" id="PF00005">
    <property type="entry name" value="ABC_tran"/>
    <property type="match status" value="1"/>
</dbReference>
<dbReference type="InterPro" id="IPR017871">
    <property type="entry name" value="ABC_transporter-like_CS"/>
</dbReference>
<evidence type="ECO:0000313" key="6">
    <source>
        <dbReference type="EMBL" id="MBB3043470.1"/>
    </source>
</evidence>
<protein>
    <submittedName>
        <fullName evidence="6">Oligopeptide/dipeptide ABC transporter ATP-binding protein</fullName>
    </submittedName>
</protein>
<dbReference type="PANTHER" id="PTHR43776:SF7">
    <property type="entry name" value="D,D-DIPEPTIDE TRANSPORT ATP-BINDING PROTEIN DDPF-RELATED"/>
    <property type="match status" value="1"/>
</dbReference>
<dbReference type="Gene3D" id="3.40.50.300">
    <property type="entry name" value="P-loop containing nucleotide triphosphate hydrolases"/>
    <property type="match status" value="1"/>
</dbReference>
<dbReference type="InterPro" id="IPR050319">
    <property type="entry name" value="ABC_transp_ATP-bind"/>
</dbReference>
<evidence type="ECO:0000259" key="5">
    <source>
        <dbReference type="PROSITE" id="PS50893"/>
    </source>
</evidence>
<comment type="similarity">
    <text evidence="1">Belongs to the ABC transporter superfamily.</text>
</comment>
<proteinExistence type="inferred from homology"/>
<dbReference type="InterPro" id="IPR027417">
    <property type="entry name" value="P-loop_NTPase"/>
</dbReference>
<dbReference type="PANTHER" id="PTHR43776">
    <property type="entry name" value="TRANSPORT ATP-BINDING PROTEIN"/>
    <property type="match status" value="1"/>
</dbReference>
<keyword evidence="3" id="KW-0547">Nucleotide-binding</keyword>
<dbReference type="GO" id="GO:0055085">
    <property type="term" value="P:transmembrane transport"/>
    <property type="evidence" value="ECO:0007669"/>
    <property type="project" value="UniProtKB-ARBA"/>
</dbReference>
<keyword evidence="2" id="KW-0813">Transport</keyword>
<evidence type="ECO:0000256" key="1">
    <source>
        <dbReference type="ARBA" id="ARBA00005417"/>
    </source>
</evidence>
<accession>A0A7W4VXG1</accession>
<name>A0A7W4VXG1_9ACTN</name>
<comment type="caution">
    <text evidence="6">The sequence shown here is derived from an EMBL/GenBank/DDBJ whole genome shotgun (WGS) entry which is preliminary data.</text>
</comment>
<dbReference type="PROSITE" id="PS50893">
    <property type="entry name" value="ABC_TRANSPORTER_2"/>
    <property type="match status" value="1"/>
</dbReference>
<dbReference type="RefSeq" id="WP_183593289.1">
    <property type="nucleotide sequence ID" value="NZ_JACHWR010000002.1"/>
</dbReference>
<dbReference type="InterPro" id="IPR013563">
    <property type="entry name" value="Oligopep_ABC_C"/>
</dbReference>
<dbReference type="PROSITE" id="PS00211">
    <property type="entry name" value="ABC_TRANSPORTER_1"/>
    <property type="match status" value="1"/>
</dbReference>
<evidence type="ECO:0000256" key="2">
    <source>
        <dbReference type="ARBA" id="ARBA00022448"/>
    </source>
</evidence>
<feature type="domain" description="ABC transporter" evidence="5">
    <location>
        <begin position="7"/>
        <end position="257"/>
    </location>
</feature>